<sequence length="359" mass="41378">MERIQNKITFVDMSKGDIETIKQKAEKEISEIASLQEKLLNLNKKNFDDVNSFIQSSVFIRNKHGLTRLICSIESAYNSRPLITSLLLSLFDEKILKSIKDFFSDEEISHIINNHAILNFFHEKGFTRVPEIESHSQIVDAINNDPFIKSIREDNLSEFQNLIKPNHKLIDQEIKNIVPEEIDFIKIHVLHAYPIEASAYFGSVQIFKYLFHEKVTSLKSPKLKYHAIAGGNMEIINLVSSIEGNKYDGDCLEIAIKFQRNEIIPFLEKQNLKFTIHSLFNCIRNYNLIIFGHIIESILFDASFDMKQINEKEKGESIVQMVSRTGFSEFMGLLVSLKSIDLSSKGEVFCCKLKMEFVK</sequence>
<dbReference type="PANTHER" id="PTHR24159">
    <property type="match status" value="1"/>
</dbReference>
<dbReference type="EMBL" id="MLAK01000089">
    <property type="protein sequence ID" value="OHT16638.1"/>
    <property type="molecule type" value="Genomic_DNA"/>
</dbReference>
<proteinExistence type="predicted"/>
<name>A0A1J4L3W0_9EUKA</name>
<evidence type="ECO:0000313" key="3">
    <source>
        <dbReference type="EMBL" id="OHT16638.1"/>
    </source>
</evidence>
<protein>
    <recommendedName>
        <fullName evidence="2">DUF3447 domain-containing protein</fullName>
    </recommendedName>
</protein>
<evidence type="ECO:0000256" key="1">
    <source>
        <dbReference type="SAM" id="Coils"/>
    </source>
</evidence>
<dbReference type="InterPro" id="IPR020683">
    <property type="entry name" value="DUF3447"/>
</dbReference>
<dbReference type="Proteomes" id="UP000179807">
    <property type="component" value="Unassembled WGS sequence"/>
</dbReference>
<dbReference type="AlphaFoldDB" id="A0A1J4L3W0"/>
<keyword evidence="1" id="KW-0175">Coiled coil</keyword>
<feature type="coiled-coil region" evidence="1">
    <location>
        <begin position="18"/>
        <end position="45"/>
    </location>
</feature>
<organism evidence="3 4">
    <name type="scientific">Tritrichomonas foetus</name>
    <dbReference type="NCBI Taxonomy" id="1144522"/>
    <lineage>
        <taxon>Eukaryota</taxon>
        <taxon>Metamonada</taxon>
        <taxon>Parabasalia</taxon>
        <taxon>Tritrichomonadida</taxon>
        <taxon>Tritrichomonadidae</taxon>
        <taxon>Tritrichomonas</taxon>
    </lineage>
</organism>
<dbReference type="VEuPathDB" id="TrichDB:TRFO_13066"/>
<evidence type="ECO:0000313" key="4">
    <source>
        <dbReference type="Proteomes" id="UP000179807"/>
    </source>
</evidence>
<gene>
    <name evidence="3" type="ORF">TRFO_13066</name>
</gene>
<keyword evidence="4" id="KW-1185">Reference proteome</keyword>
<dbReference type="RefSeq" id="XP_068369774.1">
    <property type="nucleotide sequence ID" value="XM_068497011.1"/>
</dbReference>
<accession>A0A1J4L3W0</accession>
<dbReference type="InterPro" id="IPR036770">
    <property type="entry name" value="Ankyrin_rpt-contain_sf"/>
</dbReference>
<dbReference type="PANTHER" id="PTHR24159:SF5">
    <property type="entry name" value="ANK_REP_REGION DOMAIN-CONTAINING PROTEIN"/>
    <property type="match status" value="1"/>
</dbReference>
<feature type="domain" description="DUF3447" evidence="2">
    <location>
        <begin position="225"/>
        <end position="291"/>
    </location>
</feature>
<comment type="caution">
    <text evidence="3">The sequence shown here is derived from an EMBL/GenBank/DDBJ whole genome shotgun (WGS) entry which is preliminary data.</text>
</comment>
<evidence type="ECO:0000259" key="2">
    <source>
        <dbReference type="Pfam" id="PF11929"/>
    </source>
</evidence>
<reference evidence="3" key="1">
    <citation type="submission" date="2016-10" db="EMBL/GenBank/DDBJ databases">
        <authorList>
            <person name="Benchimol M."/>
            <person name="Almeida L.G."/>
            <person name="Vasconcelos A.T."/>
            <person name="Perreira-Neves A."/>
            <person name="Rosa I.A."/>
            <person name="Tasca T."/>
            <person name="Bogo M.R."/>
            <person name="de Souza W."/>
        </authorList>
    </citation>
    <scope>NUCLEOTIDE SEQUENCE [LARGE SCALE GENOMIC DNA]</scope>
    <source>
        <strain evidence="3">K</strain>
    </source>
</reference>
<dbReference type="Pfam" id="PF11929">
    <property type="entry name" value="DUF3447"/>
    <property type="match status" value="1"/>
</dbReference>
<dbReference type="GeneID" id="94831715"/>
<dbReference type="SUPFAM" id="SSF48403">
    <property type="entry name" value="Ankyrin repeat"/>
    <property type="match status" value="1"/>
</dbReference>